<dbReference type="EMBL" id="BAABHS010000035">
    <property type="protein sequence ID" value="GAA4988428.1"/>
    <property type="molecule type" value="Genomic_DNA"/>
</dbReference>
<comment type="cofactor">
    <cofactor evidence="1">
        <name>FAD</name>
        <dbReference type="ChEBI" id="CHEBI:57692"/>
    </cofactor>
</comment>
<accession>A0ABP9I4V8</accession>
<evidence type="ECO:0000256" key="4">
    <source>
        <dbReference type="ARBA" id="ARBA00023002"/>
    </source>
</evidence>
<dbReference type="Pfam" id="PF01266">
    <property type="entry name" value="DAO"/>
    <property type="match status" value="1"/>
</dbReference>
<dbReference type="Proteomes" id="UP001500466">
    <property type="component" value="Unassembled WGS sequence"/>
</dbReference>
<keyword evidence="2" id="KW-0285">Flavoprotein</keyword>
<dbReference type="NCBIfam" id="NF008425">
    <property type="entry name" value="PRK11259.1"/>
    <property type="match status" value="1"/>
</dbReference>
<dbReference type="SUPFAM" id="SSF51905">
    <property type="entry name" value="FAD/NAD(P)-binding domain"/>
    <property type="match status" value="1"/>
</dbReference>
<dbReference type="InterPro" id="IPR006076">
    <property type="entry name" value="FAD-dep_OxRdtase"/>
</dbReference>
<keyword evidence="4" id="KW-0560">Oxidoreductase</keyword>
<evidence type="ECO:0000256" key="3">
    <source>
        <dbReference type="ARBA" id="ARBA00022827"/>
    </source>
</evidence>
<proteinExistence type="predicted"/>
<evidence type="ECO:0000313" key="6">
    <source>
        <dbReference type="EMBL" id="GAA4988428.1"/>
    </source>
</evidence>
<dbReference type="Gene3D" id="3.50.50.60">
    <property type="entry name" value="FAD/NAD(P)-binding domain"/>
    <property type="match status" value="1"/>
</dbReference>
<evidence type="ECO:0000256" key="1">
    <source>
        <dbReference type="ARBA" id="ARBA00001974"/>
    </source>
</evidence>
<dbReference type="PANTHER" id="PTHR10961:SF7">
    <property type="entry name" value="FAD DEPENDENT OXIDOREDUCTASE DOMAIN-CONTAINING PROTEIN"/>
    <property type="match status" value="1"/>
</dbReference>
<keyword evidence="3" id="KW-0274">FAD</keyword>
<reference evidence="7" key="1">
    <citation type="journal article" date="2019" name="Int. J. Syst. Evol. Microbiol.">
        <title>The Global Catalogue of Microorganisms (GCM) 10K type strain sequencing project: providing services to taxonomists for standard genome sequencing and annotation.</title>
        <authorList>
            <consortium name="The Broad Institute Genomics Platform"/>
            <consortium name="The Broad Institute Genome Sequencing Center for Infectious Disease"/>
            <person name="Wu L."/>
            <person name="Ma J."/>
        </authorList>
    </citation>
    <scope>NUCLEOTIDE SEQUENCE [LARGE SCALE GENOMIC DNA]</scope>
    <source>
        <strain evidence="7">JCM 17986</strain>
    </source>
</reference>
<comment type="caution">
    <text evidence="6">The sequence shown here is derived from an EMBL/GenBank/DDBJ whole genome shotgun (WGS) entry which is preliminary data.</text>
</comment>
<evidence type="ECO:0000259" key="5">
    <source>
        <dbReference type="Pfam" id="PF01266"/>
    </source>
</evidence>
<dbReference type="PANTHER" id="PTHR10961">
    <property type="entry name" value="PEROXISOMAL SARCOSINE OXIDASE"/>
    <property type="match status" value="1"/>
</dbReference>
<dbReference type="InterPro" id="IPR045170">
    <property type="entry name" value="MTOX"/>
</dbReference>
<protein>
    <submittedName>
        <fullName evidence="6">N-methyl-L-tryptophan oxidase</fullName>
    </submittedName>
</protein>
<name>A0ABP9I4V8_9ACTN</name>
<dbReference type="SUPFAM" id="SSF54373">
    <property type="entry name" value="FAD-linked reductases, C-terminal domain"/>
    <property type="match status" value="1"/>
</dbReference>
<evidence type="ECO:0000313" key="7">
    <source>
        <dbReference type="Proteomes" id="UP001500466"/>
    </source>
</evidence>
<evidence type="ECO:0000256" key="2">
    <source>
        <dbReference type="ARBA" id="ARBA00022630"/>
    </source>
</evidence>
<sequence length="389" mass="41531">MALIALPTAPSADVIVLGLGAMGSHALWRLAARGVDVLGVEQFAPGHDRGGSHGQSRIIRTAYAEGAGYVPLAREAWRLWRELEHTSGTALLTRTGCLSIGPAGSRKTTAPLVSARTHNLACELLPAVELKARFPQFAVPDDHAAVYDPDAGHLRPERAIAAAVAAARAHGARVLTATAVVALTPDPVRPSVLLADGRRLTARRIVVAAGAWLRGLVPAVGRHLRIERRVVGWFPIAHDPAPYRDDAMPVFTGGDDTGERSWYGVPSLDGETVKLGLHRWPEIAEPVDLRRGHRPPDPADAARFSQAIPLALTGIDPTPSRMQTCMYDLTPDEHFVLGPHRDAPGLILLGGFSGHGFKFAPVIGDITTDLATTGTTPHPITAFNPHRFP</sequence>
<gene>
    <name evidence="6" type="primary">solA</name>
    <name evidence="6" type="ORF">GCM10023205_69230</name>
</gene>
<feature type="domain" description="FAD dependent oxidoreductase" evidence="5">
    <location>
        <begin position="13"/>
        <end position="370"/>
    </location>
</feature>
<organism evidence="6 7">
    <name type="scientific">Yinghuangia aomiensis</name>
    <dbReference type="NCBI Taxonomy" id="676205"/>
    <lineage>
        <taxon>Bacteria</taxon>
        <taxon>Bacillati</taxon>
        <taxon>Actinomycetota</taxon>
        <taxon>Actinomycetes</taxon>
        <taxon>Kitasatosporales</taxon>
        <taxon>Streptomycetaceae</taxon>
        <taxon>Yinghuangia</taxon>
    </lineage>
</organism>
<dbReference type="InterPro" id="IPR036188">
    <property type="entry name" value="FAD/NAD-bd_sf"/>
</dbReference>
<dbReference type="Gene3D" id="3.30.9.10">
    <property type="entry name" value="D-Amino Acid Oxidase, subunit A, domain 2"/>
    <property type="match status" value="1"/>
</dbReference>
<dbReference type="RefSeq" id="WP_345679759.1">
    <property type="nucleotide sequence ID" value="NZ_BAABHS010000035.1"/>
</dbReference>
<keyword evidence="7" id="KW-1185">Reference proteome</keyword>